<evidence type="ECO:0000256" key="1">
    <source>
        <dbReference type="SAM" id="MobiDB-lite"/>
    </source>
</evidence>
<proteinExistence type="predicted"/>
<accession>A0A7S0FB51</accession>
<reference evidence="2" key="1">
    <citation type="submission" date="2021-01" db="EMBL/GenBank/DDBJ databases">
        <authorList>
            <person name="Corre E."/>
            <person name="Pelletier E."/>
            <person name="Niang G."/>
            <person name="Scheremetjew M."/>
            <person name="Finn R."/>
            <person name="Kale V."/>
            <person name="Holt S."/>
            <person name="Cochrane G."/>
            <person name="Meng A."/>
            <person name="Brown T."/>
            <person name="Cohen L."/>
        </authorList>
    </citation>
    <scope>NUCLEOTIDE SEQUENCE</scope>
    <source>
        <strain evidence="2">Pbaha01</strain>
    </source>
</reference>
<sequence length="161" mass="17001">MRRSASDAEPLRALRRHVAGEDIRQAAPGYTGHVPAHLFEAPRFSSTGDSMRSRSVTPSPSTHALASFELARQARGHIPGKALVFAQGRTLLAPTAAYMLNEVPIRDSTRSWSAHGLAGAHVEAAGRIAPSNRQQVIPLLRSASAAPTPSYTGSAPGGHQP</sequence>
<organism evidence="2">
    <name type="scientific">Pyrodinium bahamense</name>
    <dbReference type="NCBI Taxonomy" id="73915"/>
    <lineage>
        <taxon>Eukaryota</taxon>
        <taxon>Sar</taxon>
        <taxon>Alveolata</taxon>
        <taxon>Dinophyceae</taxon>
        <taxon>Gonyaulacales</taxon>
        <taxon>Pyrocystaceae</taxon>
        <taxon>Pyrodinium</taxon>
    </lineage>
</organism>
<feature type="region of interest" description="Disordered" evidence="1">
    <location>
        <begin position="139"/>
        <end position="161"/>
    </location>
</feature>
<dbReference type="AlphaFoldDB" id="A0A7S0FB51"/>
<name>A0A7S0FB51_9DINO</name>
<dbReference type="EMBL" id="HBEG01010048">
    <property type="protein sequence ID" value="CAD8350476.1"/>
    <property type="molecule type" value="Transcribed_RNA"/>
</dbReference>
<evidence type="ECO:0000313" key="2">
    <source>
        <dbReference type="EMBL" id="CAD8350476.1"/>
    </source>
</evidence>
<protein>
    <submittedName>
        <fullName evidence="2">Uncharacterized protein</fullName>
    </submittedName>
</protein>
<gene>
    <name evidence="2" type="ORF">PBAH0796_LOCUS5924</name>
</gene>